<comment type="subcellular location">
    <subcellularLocation>
        <location evidence="1">Nucleus</location>
    </subcellularLocation>
</comment>
<evidence type="ECO:0000256" key="12">
    <source>
        <dbReference type="ARBA" id="ARBA00032149"/>
    </source>
</evidence>
<keyword evidence="6" id="KW-0562">Pair-rule protein</keyword>
<accession>A0A1I7XPW5</accession>
<protein>
    <recommendedName>
        <fullName evidence="3">AF4/FMR2 family member lilli</fullName>
    </recommendedName>
    <alternativeName>
        <fullName evidence="12">Protein lilliputian</fullName>
    </alternativeName>
</protein>
<dbReference type="GO" id="GO:0003677">
    <property type="term" value="F:DNA binding"/>
    <property type="evidence" value="ECO:0007669"/>
    <property type="project" value="UniProtKB-KW"/>
</dbReference>
<evidence type="ECO:0000256" key="4">
    <source>
        <dbReference type="ARBA" id="ARBA00022473"/>
    </source>
</evidence>
<reference evidence="16" key="1">
    <citation type="submission" date="2016-11" db="UniProtKB">
        <authorList>
            <consortium name="WormBaseParasite"/>
        </authorList>
    </citation>
    <scope>IDENTIFICATION</scope>
</reference>
<keyword evidence="5" id="KW-0597">Phosphoprotein</keyword>
<evidence type="ECO:0000256" key="1">
    <source>
        <dbReference type="ARBA" id="ARBA00004123"/>
    </source>
</evidence>
<keyword evidence="4" id="KW-0217">Developmental protein</keyword>
<sequence length="305" mass="34454">MKIEPRPSSSQDVGDVFREFKCASSECCPPKAVRPEKPEPESTERLCDFYQSVARVRKRKADGESDKVQRMLLYLDCVVYFTLSAKHFQTSDGTENKASRQVTIVRDTCELLKLVTQHFTKPSDNISPLHHHLMSRVRNLSLRVQAVLAYHLYNFRSQQAFKAYTVLTQMDPHVIEEKKADATPSAGGGKTTPSPSSSVHSNSNQGVNTISMPTHVYQIQKQQLKTLHHLMWAHRIWGDAAERAGGNSADMTFITSLEKVCGHLCVDAPLEKMSSYLLTGVAWLRTEYEREKRRPPPPISAKRLS</sequence>
<dbReference type="Proteomes" id="UP000095283">
    <property type="component" value="Unplaced"/>
</dbReference>
<dbReference type="Pfam" id="PF18876">
    <property type="entry name" value="AFF4_CHD"/>
    <property type="match status" value="1"/>
</dbReference>
<evidence type="ECO:0000256" key="9">
    <source>
        <dbReference type="ARBA" id="ARBA00023163"/>
    </source>
</evidence>
<evidence type="ECO:0000256" key="6">
    <source>
        <dbReference type="ARBA" id="ARBA00022788"/>
    </source>
</evidence>
<evidence type="ECO:0000256" key="3">
    <source>
        <dbReference type="ARBA" id="ARBA00021888"/>
    </source>
</evidence>
<evidence type="ECO:0000256" key="10">
    <source>
        <dbReference type="ARBA" id="ARBA00023242"/>
    </source>
</evidence>
<evidence type="ECO:0000256" key="11">
    <source>
        <dbReference type="ARBA" id="ARBA00024653"/>
    </source>
</evidence>
<proteinExistence type="inferred from homology"/>
<evidence type="ECO:0000256" key="7">
    <source>
        <dbReference type="ARBA" id="ARBA00023015"/>
    </source>
</evidence>
<dbReference type="AlphaFoldDB" id="A0A1I7XPW5"/>
<evidence type="ECO:0000259" key="14">
    <source>
        <dbReference type="Pfam" id="PF18876"/>
    </source>
</evidence>
<dbReference type="GO" id="GO:0010468">
    <property type="term" value="P:regulation of gene expression"/>
    <property type="evidence" value="ECO:0007669"/>
    <property type="project" value="InterPro"/>
</dbReference>
<keyword evidence="15" id="KW-1185">Reference proteome</keyword>
<dbReference type="GO" id="GO:0032783">
    <property type="term" value="C:super elongation complex"/>
    <property type="evidence" value="ECO:0007669"/>
    <property type="project" value="TreeGrafter"/>
</dbReference>
<evidence type="ECO:0000256" key="13">
    <source>
        <dbReference type="SAM" id="MobiDB-lite"/>
    </source>
</evidence>
<evidence type="ECO:0000256" key="5">
    <source>
        <dbReference type="ARBA" id="ARBA00022553"/>
    </source>
</evidence>
<feature type="domain" description="AF4/FMR2 C-terminal homology" evidence="14">
    <location>
        <begin position="41"/>
        <end position="288"/>
    </location>
</feature>
<organism evidence="15 16">
    <name type="scientific">Heterorhabditis bacteriophora</name>
    <name type="common">Entomopathogenic nematode worm</name>
    <dbReference type="NCBI Taxonomy" id="37862"/>
    <lineage>
        <taxon>Eukaryota</taxon>
        <taxon>Metazoa</taxon>
        <taxon>Ecdysozoa</taxon>
        <taxon>Nematoda</taxon>
        <taxon>Chromadorea</taxon>
        <taxon>Rhabditida</taxon>
        <taxon>Rhabditina</taxon>
        <taxon>Rhabditomorpha</taxon>
        <taxon>Strongyloidea</taxon>
        <taxon>Heterorhabditidae</taxon>
        <taxon>Heterorhabditis</taxon>
    </lineage>
</organism>
<dbReference type="PANTHER" id="PTHR10528">
    <property type="entry name" value="AF4/FMR2 FAMILY MEMBER"/>
    <property type="match status" value="1"/>
</dbReference>
<name>A0A1I7XPW5_HETBA</name>
<dbReference type="InterPro" id="IPR043640">
    <property type="entry name" value="AF4/FMR2_CHD"/>
</dbReference>
<comment type="function">
    <text evidence="11">Has a role in transcriptional regulation. Acts in parallel with the Ras/MAPK and the PI3K/PKB pathways in the control of cell identity and cellular growth. Essential for regulation of the cytoskeleton and cell growth but not for cell proliferation or growth rate. Required specifically for the microtubule-based basal transport of lipid droplets. Plays a partially redundant function downstream of Raf in cell fate specification in the developing eye. Pair-rule protein that regulates embryonic cellularization, gastrulation and segmentation.</text>
</comment>
<keyword evidence="7" id="KW-0805">Transcription regulation</keyword>
<dbReference type="GO" id="GO:0007366">
    <property type="term" value="P:periodic partitioning by pair rule gene"/>
    <property type="evidence" value="ECO:0007669"/>
    <property type="project" value="UniProtKB-KW"/>
</dbReference>
<dbReference type="WBParaSite" id="Hba_19832">
    <property type="protein sequence ID" value="Hba_19832"/>
    <property type="gene ID" value="Hba_19832"/>
</dbReference>
<evidence type="ECO:0000313" key="15">
    <source>
        <dbReference type="Proteomes" id="UP000095283"/>
    </source>
</evidence>
<keyword evidence="8" id="KW-0238">DNA-binding</keyword>
<dbReference type="PANTHER" id="PTHR10528:SF17">
    <property type="entry name" value="AF4_FMR2 FAMILY MEMBER LILLI"/>
    <property type="match status" value="1"/>
</dbReference>
<dbReference type="InterPro" id="IPR007797">
    <property type="entry name" value="AF4/FMR2"/>
</dbReference>
<keyword evidence="9" id="KW-0804">Transcription</keyword>
<feature type="compositionally biased region" description="Low complexity" evidence="13">
    <location>
        <begin position="191"/>
        <end position="204"/>
    </location>
</feature>
<comment type="similarity">
    <text evidence="2">Belongs to the AF4 family.</text>
</comment>
<evidence type="ECO:0000256" key="2">
    <source>
        <dbReference type="ARBA" id="ARBA00007354"/>
    </source>
</evidence>
<keyword evidence="10" id="KW-0539">Nucleus</keyword>
<evidence type="ECO:0000256" key="8">
    <source>
        <dbReference type="ARBA" id="ARBA00023125"/>
    </source>
</evidence>
<feature type="region of interest" description="Disordered" evidence="13">
    <location>
        <begin position="179"/>
        <end position="207"/>
    </location>
</feature>
<evidence type="ECO:0000313" key="16">
    <source>
        <dbReference type="WBParaSite" id="Hba_19832"/>
    </source>
</evidence>